<dbReference type="PROSITE" id="PS50011">
    <property type="entry name" value="PROTEIN_KINASE_DOM"/>
    <property type="match status" value="1"/>
</dbReference>
<evidence type="ECO:0000313" key="13">
    <source>
        <dbReference type="EMBL" id="CAD2221340.1"/>
    </source>
</evidence>
<evidence type="ECO:0000256" key="5">
    <source>
        <dbReference type="ARBA" id="ARBA00022840"/>
    </source>
</evidence>
<dbReference type="Pfam" id="PF00069">
    <property type="entry name" value="Pkinase"/>
    <property type="match status" value="1"/>
</dbReference>
<evidence type="ECO:0000256" key="1">
    <source>
        <dbReference type="ARBA" id="ARBA00022527"/>
    </source>
</evidence>
<dbReference type="CDD" id="cd14007">
    <property type="entry name" value="STKc_Aurora"/>
    <property type="match status" value="1"/>
</dbReference>
<evidence type="ECO:0000256" key="6">
    <source>
        <dbReference type="PIRSR" id="PIRSR630616-1"/>
    </source>
</evidence>
<keyword evidence="1 10" id="KW-0723">Serine/threonine-protein kinase</keyword>
<keyword evidence="14" id="KW-1185">Reference proteome</keyword>
<dbReference type="AlphaFoldDB" id="A0A7G2CNI3"/>
<feature type="compositionally biased region" description="Low complexity" evidence="11">
    <location>
        <begin position="650"/>
        <end position="671"/>
    </location>
</feature>
<evidence type="ECO:0000256" key="7">
    <source>
        <dbReference type="PIRSR" id="PIRSR630616-2"/>
    </source>
</evidence>
<accession>A0A7G2CNI3</accession>
<dbReference type="InterPro" id="IPR008271">
    <property type="entry name" value="Ser/Thr_kinase_AS"/>
</dbReference>
<feature type="cross-link" description="Glycyl lysine isopeptide (Lys-Gly) (interchain with G-Cter in SUMO2)" evidence="8">
    <location>
        <position position="381"/>
    </location>
</feature>
<keyword evidence="2 10" id="KW-0808">Transferase</keyword>
<evidence type="ECO:0000256" key="9">
    <source>
        <dbReference type="PROSITE-ProRule" id="PRU10141"/>
    </source>
</evidence>
<dbReference type="InterPro" id="IPR011009">
    <property type="entry name" value="Kinase-like_dom_sf"/>
</dbReference>
<feature type="binding site" evidence="7">
    <location>
        <position position="262"/>
    </location>
    <ligand>
        <name>ATP</name>
        <dbReference type="ChEBI" id="CHEBI:30616"/>
    </ligand>
</feature>
<protein>
    <recommendedName>
        <fullName evidence="10">Aurora kinase</fullName>
        <ecNumber evidence="10">2.7.11.1</ecNumber>
    </recommendedName>
</protein>
<feature type="domain" description="Protein kinase" evidence="12">
    <location>
        <begin position="252"/>
        <end position="504"/>
    </location>
</feature>
<dbReference type="InterPro" id="IPR030616">
    <property type="entry name" value="Aur-like"/>
</dbReference>
<sequence length="739" mass="81451">MLLSSLISDLSTVGAEKSTQRVAFHSLLKDRPSPTTVEDVELTLQGDVEASKVSLPQDKVNHTANPCSVTRNTSNPSYSTQNGPTMIESFSGTHPYERPRPNWTNSTLYFDMLDSLSYEQVSQVQCCYSRQDTMDMEAALDLSPITQQPYSHVLDVETHLRNSTLLREMEMEEANCTPIRSTPYMDRQSTGQYSQCMGSPNISVIPSEREYPPLATPPRRRDTACSPMRGFNTPCDPLGGPPRPRNWSLGDFDIVAKVGEGRFGKIYLAQERQSGFGVVLKCISKEMILYNDLLVQLRREIELQSYVSRHCKNALKLFAYFWDADRVFFVLEYADGGDLLNFMKVKEITTLPETLFRSIARDILTALSFMHRHNIYHRDIKPENILMCDDTAKLADFSWCVRSMSRSYTICGTLDYLSPEQVEQRGVSSASDMWSFGVLCYELLVGRVPFADDSPSETCRKIVSGVMEFPDQLSEEAASFLRALLVVDEEKRLSAAEALQHTFLNPTPADSPNVAEPEGDVTERDALPPSKSEECLSERCVSLPRFAAVKLSKSGSGKQGSTSTFLSDISLSTNSFTFSPSSLQYPAAAAPPSVTSTVIVSDLTVLSAADKDMSSANVSSMSSPSPPTPELRKIDCRRFVDASGYEGKHSLSSGGTAGVSVSTKVTSSQSTERGLDHPTTPRVISSYPLGEGAGDACALQLQFDDISSELDGSERSIRRMETELDGSSPCLSPVPFVNF</sequence>
<comment type="catalytic activity">
    <reaction evidence="10">
        <text>L-threonyl-[protein] + ATP = O-phospho-L-threonyl-[protein] + ADP + H(+)</text>
        <dbReference type="Rhea" id="RHEA:46608"/>
        <dbReference type="Rhea" id="RHEA-COMP:11060"/>
        <dbReference type="Rhea" id="RHEA-COMP:11605"/>
        <dbReference type="ChEBI" id="CHEBI:15378"/>
        <dbReference type="ChEBI" id="CHEBI:30013"/>
        <dbReference type="ChEBI" id="CHEBI:30616"/>
        <dbReference type="ChEBI" id="CHEBI:61977"/>
        <dbReference type="ChEBI" id="CHEBI:456216"/>
        <dbReference type="EC" id="2.7.11.1"/>
    </reaction>
</comment>
<feature type="binding site" evidence="7">
    <location>
        <position position="396"/>
    </location>
    <ligand>
        <name>ATP</name>
        <dbReference type="ChEBI" id="CHEBI:30616"/>
    </ligand>
</feature>
<dbReference type="FunFam" id="1.10.510.10:FF:000571">
    <property type="entry name" value="Maternal embryonic leucine zipper kinase"/>
    <property type="match status" value="1"/>
</dbReference>
<gene>
    <name evidence="13" type="ORF">ADEAN_000887200</name>
</gene>
<evidence type="ECO:0000259" key="12">
    <source>
        <dbReference type="PROSITE" id="PS50011"/>
    </source>
</evidence>
<keyword evidence="5 7" id="KW-0067">ATP-binding</keyword>
<dbReference type="PANTHER" id="PTHR24350">
    <property type="entry name" value="SERINE/THREONINE-PROTEIN KINASE IAL-RELATED"/>
    <property type="match status" value="1"/>
</dbReference>
<evidence type="ECO:0000256" key="10">
    <source>
        <dbReference type="RuleBase" id="RU367134"/>
    </source>
</evidence>
<feature type="region of interest" description="Disordered" evidence="11">
    <location>
        <begin position="207"/>
        <end position="227"/>
    </location>
</feature>
<reference evidence="13 14" key="1">
    <citation type="submission" date="2020-08" db="EMBL/GenBank/DDBJ databases">
        <authorList>
            <person name="Newling K."/>
            <person name="Davey J."/>
            <person name="Forrester S."/>
        </authorList>
    </citation>
    <scope>NUCLEOTIDE SEQUENCE [LARGE SCALE GENOMIC DNA]</scope>
    <source>
        <strain evidence="14">Crithidia deanei Carvalho (ATCC PRA-265)</strain>
    </source>
</reference>
<organism evidence="13 14">
    <name type="scientific">Angomonas deanei</name>
    <dbReference type="NCBI Taxonomy" id="59799"/>
    <lineage>
        <taxon>Eukaryota</taxon>
        <taxon>Discoba</taxon>
        <taxon>Euglenozoa</taxon>
        <taxon>Kinetoplastea</taxon>
        <taxon>Metakinetoplastina</taxon>
        <taxon>Trypanosomatida</taxon>
        <taxon>Trypanosomatidae</taxon>
        <taxon>Strigomonadinae</taxon>
        <taxon>Angomonas</taxon>
    </lineage>
</organism>
<feature type="binding site" evidence="7">
    <location>
        <begin position="383"/>
        <end position="384"/>
    </location>
    <ligand>
        <name>ATP</name>
        <dbReference type="ChEBI" id="CHEBI:30616"/>
    </ligand>
</feature>
<evidence type="ECO:0000256" key="2">
    <source>
        <dbReference type="ARBA" id="ARBA00022679"/>
    </source>
</evidence>
<feature type="region of interest" description="Disordered" evidence="11">
    <location>
        <begin position="504"/>
        <end position="530"/>
    </location>
</feature>
<comment type="catalytic activity">
    <reaction evidence="10">
        <text>L-seryl-[protein] + ATP = O-phospho-L-seryl-[protein] + ADP + H(+)</text>
        <dbReference type="Rhea" id="RHEA:17989"/>
        <dbReference type="Rhea" id="RHEA-COMP:9863"/>
        <dbReference type="Rhea" id="RHEA-COMP:11604"/>
        <dbReference type="ChEBI" id="CHEBI:15378"/>
        <dbReference type="ChEBI" id="CHEBI:29999"/>
        <dbReference type="ChEBI" id="CHEBI:30616"/>
        <dbReference type="ChEBI" id="CHEBI:83421"/>
        <dbReference type="ChEBI" id="CHEBI:456216"/>
        <dbReference type="EC" id="2.7.11.1"/>
    </reaction>
</comment>
<evidence type="ECO:0000256" key="8">
    <source>
        <dbReference type="PIRSR" id="PIRSR630616-3"/>
    </source>
</evidence>
<feature type="binding site" evidence="7">
    <location>
        <begin position="332"/>
        <end position="334"/>
    </location>
    <ligand>
        <name>ATP</name>
        <dbReference type="ChEBI" id="CHEBI:30616"/>
    </ligand>
</feature>
<dbReference type="EMBL" id="LR877164">
    <property type="protein sequence ID" value="CAD2221340.1"/>
    <property type="molecule type" value="Genomic_DNA"/>
</dbReference>
<dbReference type="GO" id="GO:0005524">
    <property type="term" value="F:ATP binding"/>
    <property type="evidence" value="ECO:0007669"/>
    <property type="project" value="UniProtKB-UniRule"/>
</dbReference>
<dbReference type="Gene3D" id="1.10.510.10">
    <property type="entry name" value="Transferase(Phosphotransferase) domain 1"/>
    <property type="match status" value="1"/>
</dbReference>
<keyword evidence="4 10" id="KW-0418">Kinase</keyword>
<dbReference type="InterPro" id="IPR000719">
    <property type="entry name" value="Prot_kinase_dom"/>
</dbReference>
<feature type="binding site" evidence="7 9">
    <location>
        <position position="281"/>
    </location>
    <ligand>
        <name>ATP</name>
        <dbReference type="ChEBI" id="CHEBI:30616"/>
    </ligand>
</feature>
<dbReference type="SUPFAM" id="SSF56112">
    <property type="entry name" value="Protein kinase-like (PK-like)"/>
    <property type="match status" value="1"/>
</dbReference>
<dbReference type="Proteomes" id="UP000515908">
    <property type="component" value="Chromosome 20"/>
</dbReference>
<evidence type="ECO:0000256" key="4">
    <source>
        <dbReference type="ARBA" id="ARBA00022777"/>
    </source>
</evidence>
<keyword evidence="3 7" id="KW-0547">Nucleotide-binding</keyword>
<feature type="region of interest" description="Disordered" evidence="11">
    <location>
        <begin position="647"/>
        <end position="681"/>
    </location>
</feature>
<name>A0A7G2CNI3_9TRYP</name>
<dbReference type="EC" id="2.7.11.1" evidence="10"/>
<dbReference type="PROSITE" id="PS00107">
    <property type="entry name" value="PROTEIN_KINASE_ATP"/>
    <property type="match status" value="1"/>
</dbReference>
<dbReference type="InterPro" id="IPR017441">
    <property type="entry name" value="Protein_kinase_ATP_BS"/>
</dbReference>
<feature type="active site" description="Proton acceptor" evidence="6">
    <location>
        <position position="379"/>
    </location>
</feature>
<evidence type="ECO:0000256" key="3">
    <source>
        <dbReference type="ARBA" id="ARBA00022741"/>
    </source>
</evidence>
<dbReference type="VEuPathDB" id="TriTrypDB:ADEAN_000887200"/>
<dbReference type="GO" id="GO:0004674">
    <property type="term" value="F:protein serine/threonine kinase activity"/>
    <property type="evidence" value="ECO:0007669"/>
    <property type="project" value="UniProtKB-KW"/>
</dbReference>
<proteinExistence type="inferred from homology"/>
<evidence type="ECO:0000256" key="11">
    <source>
        <dbReference type="SAM" id="MobiDB-lite"/>
    </source>
</evidence>
<comment type="similarity">
    <text evidence="10">Belongs to the protein kinase superfamily. Ser/Thr protein kinase family. Aurora subfamily.</text>
</comment>
<dbReference type="PROSITE" id="PS00108">
    <property type="entry name" value="PROTEIN_KINASE_ST"/>
    <property type="match status" value="1"/>
</dbReference>
<feature type="compositionally biased region" description="Basic and acidic residues" evidence="11">
    <location>
        <begin position="521"/>
        <end position="530"/>
    </location>
</feature>
<evidence type="ECO:0000313" key="14">
    <source>
        <dbReference type="Proteomes" id="UP000515908"/>
    </source>
</evidence>
<dbReference type="FunFam" id="3.30.200.20:FF:000042">
    <property type="entry name" value="Aurora kinase A"/>
    <property type="match status" value="1"/>
</dbReference>
<dbReference type="SMART" id="SM00220">
    <property type="entry name" value="S_TKc"/>
    <property type="match status" value="1"/>
</dbReference>